<dbReference type="AlphaFoldDB" id="E4Y6F7"/>
<dbReference type="EMBL" id="FN654295">
    <property type="protein sequence ID" value="CBY31207.1"/>
    <property type="molecule type" value="Genomic_DNA"/>
</dbReference>
<organism evidence="2">
    <name type="scientific">Oikopleura dioica</name>
    <name type="common">Tunicate</name>
    <dbReference type="NCBI Taxonomy" id="34765"/>
    <lineage>
        <taxon>Eukaryota</taxon>
        <taxon>Metazoa</taxon>
        <taxon>Chordata</taxon>
        <taxon>Tunicata</taxon>
        <taxon>Appendicularia</taxon>
        <taxon>Copelata</taxon>
        <taxon>Oikopleuridae</taxon>
        <taxon>Oikopleura</taxon>
    </lineage>
</organism>
<evidence type="ECO:0000313" key="2">
    <source>
        <dbReference type="EMBL" id="CBY31207.1"/>
    </source>
</evidence>
<evidence type="ECO:0000313" key="3">
    <source>
        <dbReference type="EMBL" id="CBY34663.1"/>
    </source>
</evidence>
<gene>
    <name evidence="3" type="ORF">GSOID_T00024694001</name>
    <name evidence="2" type="ORF">GSOID_T00025100001</name>
</gene>
<keyword evidence="1" id="KW-0175">Coiled coil</keyword>
<evidence type="ECO:0000256" key="1">
    <source>
        <dbReference type="SAM" id="Coils"/>
    </source>
</evidence>
<proteinExistence type="predicted"/>
<dbReference type="EMBL" id="FN654530">
    <property type="protein sequence ID" value="CBY34663.1"/>
    <property type="molecule type" value="Genomic_DNA"/>
</dbReference>
<sequence length="191" mass="22355">MDKIDSFYTQFKNEMERGLREKDIQINALQASNRELKDSLETKEKIIDAQARQIRKIQDEMKNTFARARGLQMLKDIKDPEGEKKKRDVKELENKVIEDENARLRCEYESLKSFVGNLQGVLQRLMITEPDRTRDANSTRIRKFLSGVQFFILFLNHHPWTESLTLLHSTMISAPLLQVCVPKIPLLIHSE</sequence>
<feature type="coiled-coil region" evidence="1">
    <location>
        <begin position="19"/>
        <end position="107"/>
    </location>
</feature>
<protein>
    <submittedName>
        <fullName evidence="2">Uncharacterized protein</fullName>
    </submittedName>
</protein>
<name>E4Y6F7_OIKDI</name>
<reference evidence="2" key="1">
    <citation type="journal article" date="2010" name="Science">
        <title>Plasticity of animal genome architecture unmasked by rapid evolution of a pelagic tunicate.</title>
        <authorList>
            <person name="Denoeud F."/>
            <person name="Henriet S."/>
            <person name="Mungpakdee S."/>
            <person name="Aury J.M."/>
            <person name="Da Silva C."/>
            <person name="Brinkmann H."/>
            <person name="Mikhaleva J."/>
            <person name="Olsen L.C."/>
            <person name="Jubin C."/>
            <person name="Canestro C."/>
            <person name="Bouquet J.M."/>
            <person name="Danks G."/>
            <person name="Poulain J."/>
            <person name="Campsteijn C."/>
            <person name="Adamski M."/>
            <person name="Cross I."/>
            <person name="Yadetie F."/>
            <person name="Muffato M."/>
            <person name="Louis A."/>
            <person name="Butcher S."/>
            <person name="Tsagkogeorga G."/>
            <person name="Konrad A."/>
            <person name="Singh S."/>
            <person name="Jensen M.F."/>
            <person name="Cong E.H."/>
            <person name="Eikeseth-Otteraa H."/>
            <person name="Noel B."/>
            <person name="Anthouard V."/>
            <person name="Porcel B.M."/>
            <person name="Kachouri-Lafond R."/>
            <person name="Nishino A."/>
            <person name="Ugolini M."/>
            <person name="Chourrout P."/>
            <person name="Nishida H."/>
            <person name="Aasland R."/>
            <person name="Huzurbazar S."/>
            <person name="Westhof E."/>
            <person name="Delsuc F."/>
            <person name="Lehrach H."/>
            <person name="Reinhardt R."/>
            <person name="Weissenbach J."/>
            <person name="Roy S.W."/>
            <person name="Artiguenave F."/>
            <person name="Postlethwait J.H."/>
            <person name="Manak J.R."/>
            <person name="Thompson E.M."/>
            <person name="Jaillon O."/>
            <person name="Du Pasquier L."/>
            <person name="Boudinot P."/>
            <person name="Liberles D.A."/>
            <person name="Volff J.N."/>
            <person name="Philippe H."/>
            <person name="Lenhard B."/>
            <person name="Roest Crollius H."/>
            <person name="Wincker P."/>
            <person name="Chourrout D."/>
        </authorList>
    </citation>
    <scope>NUCLEOTIDE SEQUENCE [LARGE SCALE GENOMIC DNA]</scope>
</reference>
<accession>E4Y6F7</accession>
<dbReference type="Proteomes" id="UP000011014">
    <property type="component" value="Unassembled WGS sequence"/>
</dbReference>